<proteinExistence type="predicted"/>
<comment type="caution">
    <text evidence="1">The sequence shown here is derived from an EMBL/GenBank/DDBJ whole genome shotgun (WGS) entry which is preliminary data.</text>
</comment>
<gene>
    <name evidence="1" type="ORF">AVEN_135643_1</name>
</gene>
<keyword evidence="2" id="KW-1185">Reference proteome</keyword>
<sequence length="120" mass="13437">MEWRGVVVSDRFQTKRRKGVSSPVVWGQWGHSLFLDRLLVVVVASQVRGVYGLRCRQPPGPGGRLLVALLGDARLLGGRALLLRAAVGRKARAAVDGEALDTERHLHHWKRKREHSFTQV</sequence>
<evidence type="ECO:0000313" key="1">
    <source>
        <dbReference type="EMBL" id="GBM28466.1"/>
    </source>
</evidence>
<dbReference type="EMBL" id="BGPR01000612">
    <property type="protein sequence ID" value="GBM28466.1"/>
    <property type="molecule type" value="Genomic_DNA"/>
</dbReference>
<accession>A0A4Y2EKF5</accession>
<organism evidence="1 2">
    <name type="scientific">Araneus ventricosus</name>
    <name type="common">Orbweaver spider</name>
    <name type="synonym">Epeira ventricosa</name>
    <dbReference type="NCBI Taxonomy" id="182803"/>
    <lineage>
        <taxon>Eukaryota</taxon>
        <taxon>Metazoa</taxon>
        <taxon>Ecdysozoa</taxon>
        <taxon>Arthropoda</taxon>
        <taxon>Chelicerata</taxon>
        <taxon>Arachnida</taxon>
        <taxon>Araneae</taxon>
        <taxon>Araneomorphae</taxon>
        <taxon>Entelegynae</taxon>
        <taxon>Araneoidea</taxon>
        <taxon>Araneidae</taxon>
        <taxon>Araneus</taxon>
    </lineage>
</organism>
<reference evidence="1 2" key="1">
    <citation type="journal article" date="2019" name="Sci. Rep.">
        <title>Orb-weaving spider Araneus ventricosus genome elucidates the spidroin gene catalogue.</title>
        <authorList>
            <person name="Kono N."/>
            <person name="Nakamura H."/>
            <person name="Ohtoshi R."/>
            <person name="Moran D.A.P."/>
            <person name="Shinohara A."/>
            <person name="Yoshida Y."/>
            <person name="Fujiwara M."/>
            <person name="Mori M."/>
            <person name="Tomita M."/>
            <person name="Arakawa K."/>
        </authorList>
    </citation>
    <scope>NUCLEOTIDE SEQUENCE [LARGE SCALE GENOMIC DNA]</scope>
</reference>
<protein>
    <submittedName>
        <fullName evidence="1">Uncharacterized protein</fullName>
    </submittedName>
</protein>
<dbReference type="Proteomes" id="UP000499080">
    <property type="component" value="Unassembled WGS sequence"/>
</dbReference>
<evidence type="ECO:0000313" key="2">
    <source>
        <dbReference type="Proteomes" id="UP000499080"/>
    </source>
</evidence>
<name>A0A4Y2EKF5_ARAVE</name>
<dbReference type="AlphaFoldDB" id="A0A4Y2EKF5"/>